<dbReference type="PROSITE" id="PS50109">
    <property type="entry name" value="HIS_KIN"/>
    <property type="match status" value="1"/>
</dbReference>
<dbReference type="InterPro" id="IPR004358">
    <property type="entry name" value="Sig_transdc_His_kin-like_C"/>
</dbReference>
<evidence type="ECO:0000256" key="3">
    <source>
        <dbReference type="ARBA" id="ARBA00022741"/>
    </source>
</evidence>
<evidence type="ECO:0000256" key="4">
    <source>
        <dbReference type="ARBA" id="ARBA00022777"/>
    </source>
</evidence>
<keyword evidence="4" id="KW-0418">Kinase</keyword>
<keyword evidence="3" id="KW-0547">Nucleotide-binding</keyword>
<dbReference type="PROSITE" id="PS50113">
    <property type="entry name" value="PAC"/>
    <property type="match status" value="1"/>
</dbReference>
<keyword evidence="8" id="KW-1133">Transmembrane helix</keyword>
<dbReference type="EMBL" id="MLJW01002640">
    <property type="protein sequence ID" value="OIQ74053.1"/>
    <property type="molecule type" value="Genomic_DNA"/>
</dbReference>
<dbReference type="SUPFAM" id="SSF55785">
    <property type="entry name" value="PYP-like sensor domain (PAS domain)"/>
    <property type="match status" value="1"/>
</dbReference>
<evidence type="ECO:0000256" key="2">
    <source>
        <dbReference type="ARBA" id="ARBA00022679"/>
    </source>
</evidence>
<evidence type="ECO:0000259" key="9">
    <source>
        <dbReference type="PROSITE" id="PS50109"/>
    </source>
</evidence>
<dbReference type="InterPro" id="IPR036890">
    <property type="entry name" value="HATPase_C_sf"/>
</dbReference>
<dbReference type="InterPro" id="IPR003594">
    <property type="entry name" value="HATPase_dom"/>
</dbReference>
<keyword evidence="8" id="KW-0812">Transmembrane</keyword>
<evidence type="ECO:0000256" key="8">
    <source>
        <dbReference type="SAM" id="Phobius"/>
    </source>
</evidence>
<dbReference type="GO" id="GO:0000155">
    <property type="term" value="F:phosphorelay sensor kinase activity"/>
    <property type="evidence" value="ECO:0007669"/>
    <property type="project" value="InterPro"/>
</dbReference>
<feature type="transmembrane region" description="Helical" evidence="8">
    <location>
        <begin position="178"/>
        <end position="200"/>
    </location>
</feature>
<dbReference type="InterPro" id="IPR013767">
    <property type="entry name" value="PAS_fold"/>
</dbReference>
<dbReference type="Gene3D" id="3.30.565.10">
    <property type="entry name" value="Histidine kinase-like ATPase, C-terminal domain"/>
    <property type="match status" value="1"/>
</dbReference>
<dbReference type="Gene3D" id="1.10.287.130">
    <property type="match status" value="1"/>
</dbReference>
<evidence type="ECO:0000259" key="11">
    <source>
        <dbReference type="PROSITE" id="PS50113"/>
    </source>
</evidence>
<feature type="region of interest" description="Disordered" evidence="7">
    <location>
        <begin position="1"/>
        <end position="33"/>
    </location>
</feature>
<dbReference type="SUPFAM" id="SSF55874">
    <property type="entry name" value="ATPase domain of HSP90 chaperone/DNA topoisomerase II/histidine kinase"/>
    <property type="match status" value="1"/>
</dbReference>
<dbReference type="SMART" id="SM00388">
    <property type="entry name" value="HisKA"/>
    <property type="match status" value="1"/>
</dbReference>
<protein>
    <submittedName>
        <fullName evidence="12">Sensor protein FixL</fullName>
        <ecNumber evidence="12">2.7.13.3</ecNumber>
    </submittedName>
</protein>
<name>A0A1J5QDM9_9ZZZZ</name>
<evidence type="ECO:0000256" key="7">
    <source>
        <dbReference type="SAM" id="MobiDB-lite"/>
    </source>
</evidence>
<dbReference type="SMART" id="SM00091">
    <property type="entry name" value="PAS"/>
    <property type="match status" value="1"/>
</dbReference>
<reference evidence="12" key="1">
    <citation type="submission" date="2016-10" db="EMBL/GenBank/DDBJ databases">
        <title>Sequence of Gallionella enrichment culture.</title>
        <authorList>
            <person name="Poehlein A."/>
            <person name="Muehling M."/>
            <person name="Daniel R."/>
        </authorList>
    </citation>
    <scope>NUCLEOTIDE SEQUENCE</scope>
</reference>
<dbReference type="InterPro" id="IPR035965">
    <property type="entry name" value="PAS-like_dom_sf"/>
</dbReference>
<sequence>MLSRRAASTRRRSAADAPPGWAPNQSQWRGSNVTSRAVTPSLGLPRAGFSVLLGVVAVKVSLHEIETTWANSRDPIMLADARGIFFMSSVSAWRYQSKHALSHEDLEVVRADKQYGSRSDFATVPWSVERAPGQPGYRVRVTLDGRTRSFVAMDESVPELGWTLTVMADDAPVTEVRILTWVLGALAAGLALLGGLFWRLRERRFREQRDARRELEVQVRERTSELQEAHAFRKAMEDSLLVGMRARDLQGRIVYVNPALCEITGYSADELLGCLPPYPYWRPDDLERHWQDSDASLSGRAALTGFESRILHKDGHEVHTMVYTAPLIDAKGQQNGWMSSVVDISEQKRGVARQRLHDKQLQHSSRLASLGEMASALAHELNQPLMALSNFASAAQAFAQQGNQTLLVDSLDEIKTQARRSGEIVRRIRGLAQQQTRGMETCSLNDIIDNILLLLQAEIRMHGARVVKRQQPDLAQVSGDRVLLGQVILNLVMNSLQAMQDTAAEARVVEIETLQVDEAVVVRVADRGPGISNEVAEHIFEPFFTTKPDGLGLGMNICRTIIESHRGRLSFENRADGGAVFIIQLACTT</sequence>
<dbReference type="InterPro" id="IPR036097">
    <property type="entry name" value="HisK_dim/P_sf"/>
</dbReference>
<dbReference type="InterPro" id="IPR000700">
    <property type="entry name" value="PAS-assoc_C"/>
</dbReference>
<dbReference type="PROSITE" id="PS50112">
    <property type="entry name" value="PAS"/>
    <property type="match status" value="1"/>
</dbReference>
<dbReference type="NCBIfam" id="TIGR00229">
    <property type="entry name" value="sensory_box"/>
    <property type="match status" value="1"/>
</dbReference>
<comment type="caution">
    <text evidence="12">The sequence shown here is derived from an EMBL/GenBank/DDBJ whole genome shotgun (WGS) entry which is preliminary data.</text>
</comment>
<keyword evidence="2 12" id="KW-0808">Transferase</keyword>
<gene>
    <name evidence="12" type="primary">fixL_16</name>
    <name evidence="12" type="ORF">GALL_443040</name>
</gene>
<dbReference type="PIRSF" id="PIRSF036431">
    <property type="entry name" value="STHK_DctB"/>
    <property type="match status" value="1"/>
</dbReference>
<keyword evidence="8" id="KW-0472">Membrane</keyword>
<accession>A0A1J5QDM9</accession>
<dbReference type="CDD" id="cd00130">
    <property type="entry name" value="PAS"/>
    <property type="match status" value="1"/>
</dbReference>
<dbReference type="Pfam" id="PF00989">
    <property type="entry name" value="PAS"/>
    <property type="match status" value="1"/>
</dbReference>
<dbReference type="Pfam" id="PF02518">
    <property type="entry name" value="HATPase_c"/>
    <property type="match status" value="1"/>
</dbReference>
<dbReference type="InterPro" id="IPR017055">
    <property type="entry name" value="Sig_transdc_His_kinase_DctB"/>
</dbReference>
<dbReference type="GO" id="GO:0006355">
    <property type="term" value="P:regulation of DNA-templated transcription"/>
    <property type="evidence" value="ECO:0007669"/>
    <property type="project" value="InterPro"/>
</dbReference>
<evidence type="ECO:0000259" key="10">
    <source>
        <dbReference type="PROSITE" id="PS50112"/>
    </source>
</evidence>
<dbReference type="InterPro" id="IPR000014">
    <property type="entry name" value="PAS"/>
</dbReference>
<feature type="compositionally biased region" description="Polar residues" evidence="7">
    <location>
        <begin position="23"/>
        <end position="33"/>
    </location>
</feature>
<feature type="domain" description="PAS" evidence="10">
    <location>
        <begin position="228"/>
        <end position="300"/>
    </location>
</feature>
<dbReference type="CDD" id="cd00082">
    <property type="entry name" value="HisKA"/>
    <property type="match status" value="1"/>
</dbReference>
<keyword evidence="6" id="KW-0902">Two-component regulatory system</keyword>
<dbReference type="EC" id="2.7.13.3" evidence="12"/>
<organism evidence="12">
    <name type="scientific">mine drainage metagenome</name>
    <dbReference type="NCBI Taxonomy" id="410659"/>
    <lineage>
        <taxon>unclassified sequences</taxon>
        <taxon>metagenomes</taxon>
        <taxon>ecological metagenomes</taxon>
    </lineage>
</organism>
<dbReference type="PRINTS" id="PR00344">
    <property type="entry name" value="BCTRLSENSOR"/>
</dbReference>
<proteinExistence type="predicted"/>
<dbReference type="SMART" id="SM00387">
    <property type="entry name" value="HATPase_c"/>
    <property type="match status" value="1"/>
</dbReference>
<dbReference type="Gene3D" id="3.30.450.20">
    <property type="entry name" value="PAS domain"/>
    <property type="match status" value="2"/>
</dbReference>
<dbReference type="InterPro" id="IPR005467">
    <property type="entry name" value="His_kinase_dom"/>
</dbReference>
<keyword evidence="5" id="KW-0067">ATP-binding</keyword>
<evidence type="ECO:0000256" key="6">
    <source>
        <dbReference type="ARBA" id="ARBA00023012"/>
    </source>
</evidence>
<feature type="domain" description="PAC" evidence="11">
    <location>
        <begin position="304"/>
        <end position="356"/>
    </location>
</feature>
<keyword evidence="1" id="KW-0597">Phosphoprotein</keyword>
<evidence type="ECO:0000256" key="5">
    <source>
        <dbReference type="ARBA" id="ARBA00022840"/>
    </source>
</evidence>
<dbReference type="InterPro" id="IPR003661">
    <property type="entry name" value="HisK_dim/P_dom"/>
</dbReference>
<dbReference type="AlphaFoldDB" id="A0A1J5QDM9"/>
<dbReference type="Pfam" id="PF00512">
    <property type="entry name" value="HisKA"/>
    <property type="match status" value="1"/>
</dbReference>
<dbReference type="PANTHER" id="PTHR43065:SF10">
    <property type="entry name" value="PEROXIDE STRESS-ACTIVATED HISTIDINE KINASE MAK3"/>
    <property type="match status" value="1"/>
</dbReference>
<feature type="domain" description="Histidine kinase" evidence="9">
    <location>
        <begin position="376"/>
        <end position="589"/>
    </location>
</feature>
<dbReference type="PANTHER" id="PTHR43065">
    <property type="entry name" value="SENSOR HISTIDINE KINASE"/>
    <property type="match status" value="1"/>
</dbReference>
<evidence type="ECO:0000313" key="12">
    <source>
        <dbReference type="EMBL" id="OIQ74053.1"/>
    </source>
</evidence>
<dbReference type="SUPFAM" id="SSF47384">
    <property type="entry name" value="Homodimeric domain of signal transducing histidine kinase"/>
    <property type="match status" value="1"/>
</dbReference>
<evidence type="ECO:0000256" key="1">
    <source>
        <dbReference type="ARBA" id="ARBA00022553"/>
    </source>
</evidence>
<dbReference type="GO" id="GO:0005524">
    <property type="term" value="F:ATP binding"/>
    <property type="evidence" value="ECO:0007669"/>
    <property type="project" value="UniProtKB-KW"/>
</dbReference>